<dbReference type="InterPro" id="IPR010664">
    <property type="entry name" value="LipoPS_assembly_LptC-rel"/>
</dbReference>
<feature type="transmembrane region" description="Helical" evidence="1">
    <location>
        <begin position="34"/>
        <end position="56"/>
    </location>
</feature>
<evidence type="ECO:0000256" key="1">
    <source>
        <dbReference type="SAM" id="Phobius"/>
    </source>
</evidence>
<dbReference type="EMBL" id="JACHKY010000003">
    <property type="protein sequence ID" value="MBB4798210.1"/>
    <property type="molecule type" value="Genomic_DNA"/>
</dbReference>
<dbReference type="Pfam" id="PF06835">
    <property type="entry name" value="LptC"/>
    <property type="match status" value="1"/>
</dbReference>
<keyword evidence="1" id="KW-0812">Transmembrane</keyword>
<dbReference type="Proteomes" id="UP000539957">
    <property type="component" value="Unassembled WGS sequence"/>
</dbReference>
<keyword evidence="3" id="KW-1185">Reference proteome</keyword>
<name>A0A7W7IQI3_9CAUL</name>
<keyword evidence="1" id="KW-0472">Membrane</keyword>
<proteinExistence type="predicted"/>
<dbReference type="RefSeq" id="WP_184269516.1">
    <property type="nucleotide sequence ID" value="NZ_JACHKY010000003.1"/>
</dbReference>
<evidence type="ECO:0000313" key="3">
    <source>
        <dbReference type="Proteomes" id="UP000539957"/>
    </source>
</evidence>
<comment type="caution">
    <text evidence="2">The sequence shown here is derived from an EMBL/GenBank/DDBJ whole genome shotgun (WGS) entry which is preliminary data.</text>
</comment>
<accession>A0A7W7IQI3</accession>
<dbReference type="AlphaFoldDB" id="A0A7W7IQI3"/>
<gene>
    <name evidence="2" type="ORF">HNP32_001954</name>
</gene>
<protein>
    <submittedName>
        <fullName evidence="2">Lipopolysaccharide export system protein LptC</fullName>
    </submittedName>
</protein>
<sequence length="220" mass="23573">MSDRDAQEARKRADEARVAQAGERWRARSRRVKLYRRVLPIVILMLAGGALTWTVFRTVMSGVERKASETREIRLDNPMFHGQDAQGRSFVIGAQGAIRDPATGYFRLVGPLLRLNLGGRKVTELTADGGTYIEPSRKVVIGPNVKISDGGSGFVLTTPEAVVDTNTGVVTGDKGVQGQGPLGTINASSYAIYDQGQRVVFSGQGDNKISGTINPAGSGK</sequence>
<organism evidence="2 3">
    <name type="scientific">Brevundimonas bullata</name>
    <dbReference type="NCBI Taxonomy" id="13160"/>
    <lineage>
        <taxon>Bacteria</taxon>
        <taxon>Pseudomonadati</taxon>
        <taxon>Pseudomonadota</taxon>
        <taxon>Alphaproteobacteria</taxon>
        <taxon>Caulobacterales</taxon>
        <taxon>Caulobacteraceae</taxon>
        <taxon>Brevundimonas</taxon>
    </lineage>
</organism>
<reference evidence="2 3" key="1">
    <citation type="submission" date="2020-08" db="EMBL/GenBank/DDBJ databases">
        <title>Functional genomics of gut bacteria from endangered species of beetles.</title>
        <authorList>
            <person name="Carlos-Shanley C."/>
        </authorList>
    </citation>
    <scope>NUCLEOTIDE SEQUENCE [LARGE SCALE GENOMIC DNA]</scope>
    <source>
        <strain evidence="2 3">S00123</strain>
    </source>
</reference>
<evidence type="ECO:0000313" key="2">
    <source>
        <dbReference type="EMBL" id="MBB4798210.1"/>
    </source>
</evidence>
<keyword evidence="1" id="KW-1133">Transmembrane helix</keyword>